<feature type="transmembrane region" description="Helical" evidence="2">
    <location>
        <begin position="12"/>
        <end position="45"/>
    </location>
</feature>
<comment type="caution">
    <text evidence="5">The sequence shown here is derived from an EMBL/GenBank/DDBJ whole genome shotgun (WGS) entry which is preliminary data.</text>
</comment>
<feature type="domain" description="CwlT-like lysozyme" evidence="4">
    <location>
        <begin position="62"/>
        <end position="231"/>
    </location>
</feature>
<dbReference type="Pfam" id="PF13702">
    <property type="entry name" value="Lysozyme_like"/>
    <property type="match status" value="1"/>
</dbReference>
<dbReference type="AlphaFoldDB" id="A0AAW9NQY5"/>
<dbReference type="Gene3D" id="1.10.530.10">
    <property type="match status" value="1"/>
</dbReference>
<dbReference type="Pfam" id="PF01551">
    <property type="entry name" value="Peptidase_M23"/>
    <property type="match status" value="1"/>
</dbReference>
<dbReference type="InterPro" id="IPR016047">
    <property type="entry name" value="M23ase_b-sheet_dom"/>
</dbReference>
<dbReference type="Proteomes" id="UP001344888">
    <property type="component" value="Unassembled WGS sequence"/>
</dbReference>
<evidence type="ECO:0000313" key="6">
    <source>
        <dbReference type="Proteomes" id="UP001344888"/>
    </source>
</evidence>
<organism evidence="5 6">
    <name type="scientific">Metasolibacillus meyeri</name>
    <dbReference type="NCBI Taxonomy" id="1071052"/>
    <lineage>
        <taxon>Bacteria</taxon>
        <taxon>Bacillati</taxon>
        <taxon>Bacillota</taxon>
        <taxon>Bacilli</taxon>
        <taxon>Bacillales</taxon>
        <taxon>Caryophanaceae</taxon>
        <taxon>Metasolibacillus</taxon>
    </lineage>
</organism>
<dbReference type="InterPro" id="IPR047194">
    <property type="entry name" value="CwlT-like_lysozyme"/>
</dbReference>
<dbReference type="CDD" id="cd12797">
    <property type="entry name" value="M23_peptidase"/>
    <property type="match status" value="1"/>
</dbReference>
<evidence type="ECO:0000313" key="5">
    <source>
        <dbReference type="EMBL" id="MEC1177258.1"/>
    </source>
</evidence>
<sequence length="386" mass="42326">MKHIGRLIKKKLLWWIAGTIGVSGAFFIGLAFCLMMIFVTIMMGGGGKIACDPFQIGNISPHVKKYEPLVSKYAEELDIEEYTPLILAIMQQESGGNPNEKDPMQSSESLCGEKECITNPKLSIAQGVHYFNQMLQSASGDVFLALQSYNFGLDFIRFVIEQRGVDAVYEFNVEFDDGKATYDLAIEYSQIQYKIQVFLGNGHLYKCSREEAKRYGACYGDILYVWAVLNYVEQVEGCGVDLPTRGIGSGIPNAQGWVKPLVGNYPITSGFGWRDLGFGPEFHKGIDFGAPTGTPVYAAKEGMVIYVVPAAGPYPDSFGSVIFIDHGGGVVSIYAHLSATHVRVGQTVEQNQHIGNVGSTGRSTGPHLHFEVRVNNQSTNPLPLIQ</sequence>
<keyword evidence="6" id="KW-1185">Reference proteome</keyword>
<dbReference type="SUPFAM" id="SSF53955">
    <property type="entry name" value="Lysozyme-like"/>
    <property type="match status" value="1"/>
</dbReference>
<keyword evidence="2" id="KW-0472">Membrane</keyword>
<name>A0AAW9NQY5_9BACL</name>
<keyword evidence="1" id="KW-0732">Signal</keyword>
<reference evidence="5 6" key="1">
    <citation type="submission" date="2023-03" db="EMBL/GenBank/DDBJ databases">
        <title>Bacillus Genome Sequencing.</title>
        <authorList>
            <person name="Dunlap C."/>
        </authorList>
    </citation>
    <scope>NUCLEOTIDE SEQUENCE [LARGE SCALE GENOMIC DNA]</scope>
    <source>
        <strain evidence="5 6">B-59205</strain>
    </source>
</reference>
<dbReference type="GO" id="GO:0004222">
    <property type="term" value="F:metalloendopeptidase activity"/>
    <property type="evidence" value="ECO:0007669"/>
    <property type="project" value="TreeGrafter"/>
</dbReference>
<proteinExistence type="predicted"/>
<evidence type="ECO:0000256" key="1">
    <source>
        <dbReference type="ARBA" id="ARBA00022729"/>
    </source>
</evidence>
<protein>
    <submittedName>
        <fullName evidence="5">Lysozyme family protein</fullName>
    </submittedName>
</protein>
<keyword evidence="2" id="KW-1133">Transmembrane helix</keyword>
<feature type="domain" description="M23ase beta-sheet core" evidence="3">
    <location>
        <begin position="282"/>
        <end position="381"/>
    </location>
</feature>
<dbReference type="PANTHER" id="PTHR21666:SF289">
    <property type="entry name" value="L-ALA--D-GLU ENDOPEPTIDASE"/>
    <property type="match status" value="1"/>
</dbReference>
<dbReference type="EMBL" id="JARSFG010000003">
    <property type="protein sequence ID" value="MEC1177258.1"/>
    <property type="molecule type" value="Genomic_DNA"/>
</dbReference>
<gene>
    <name evidence="5" type="ORF">P9B03_02075</name>
</gene>
<evidence type="ECO:0000259" key="4">
    <source>
        <dbReference type="Pfam" id="PF13702"/>
    </source>
</evidence>
<accession>A0AAW9NQY5</accession>
<keyword evidence="2" id="KW-0812">Transmembrane</keyword>
<dbReference type="Gene3D" id="2.70.70.10">
    <property type="entry name" value="Glucose Permease (Domain IIA)"/>
    <property type="match status" value="1"/>
</dbReference>
<dbReference type="InterPro" id="IPR023346">
    <property type="entry name" value="Lysozyme-like_dom_sf"/>
</dbReference>
<dbReference type="SUPFAM" id="SSF51261">
    <property type="entry name" value="Duplicated hybrid motif"/>
    <property type="match status" value="1"/>
</dbReference>
<evidence type="ECO:0000256" key="2">
    <source>
        <dbReference type="SAM" id="Phobius"/>
    </source>
</evidence>
<dbReference type="InterPro" id="IPR011055">
    <property type="entry name" value="Dup_hybrid_motif"/>
</dbReference>
<dbReference type="CDD" id="cd16891">
    <property type="entry name" value="CwlT-like"/>
    <property type="match status" value="1"/>
</dbReference>
<evidence type="ECO:0000259" key="3">
    <source>
        <dbReference type="Pfam" id="PF01551"/>
    </source>
</evidence>
<dbReference type="PANTHER" id="PTHR21666">
    <property type="entry name" value="PEPTIDASE-RELATED"/>
    <property type="match status" value="1"/>
</dbReference>
<dbReference type="RefSeq" id="WP_326121531.1">
    <property type="nucleotide sequence ID" value="NZ_JARSFG010000003.1"/>
</dbReference>
<dbReference type="InterPro" id="IPR050570">
    <property type="entry name" value="Cell_wall_metabolism_enzyme"/>
</dbReference>